<keyword evidence="3 7" id="KW-0812">Transmembrane</keyword>
<dbReference type="GO" id="GO:0016020">
    <property type="term" value="C:membrane"/>
    <property type="evidence" value="ECO:0007669"/>
    <property type="project" value="UniProtKB-SubCell"/>
</dbReference>
<dbReference type="PANTHER" id="PTHR23502">
    <property type="entry name" value="MAJOR FACILITATOR SUPERFAMILY"/>
    <property type="match status" value="1"/>
</dbReference>
<accession>A0A2P5I8Z5</accession>
<evidence type="ECO:0000256" key="5">
    <source>
        <dbReference type="ARBA" id="ARBA00023136"/>
    </source>
</evidence>
<keyword evidence="4 7" id="KW-1133">Transmembrane helix</keyword>
<dbReference type="InterPro" id="IPR036259">
    <property type="entry name" value="MFS_trans_sf"/>
</dbReference>
<keyword evidence="10" id="KW-1185">Reference proteome</keyword>
<proteinExistence type="inferred from homology"/>
<feature type="transmembrane region" description="Helical" evidence="7">
    <location>
        <begin position="102"/>
        <end position="122"/>
    </location>
</feature>
<dbReference type="PROSITE" id="PS50850">
    <property type="entry name" value="MFS"/>
    <property type="match status" value="1"/>
</dbReference>
<evidence type="ECO:0000313" key="9">
    <source>
        <dbReference type="EMBL" id="POS78982.1"/>
    </source>
</evidence>
<comment type="similarity">
    <text evidence="2">Belongs to the major facilitator superfamily.</text>
</comment>
<evidence type="ECO:0000256" key="1">
    <source>
        <dbReference type="ARBA" id="ARBA00004141"/>
    </source>
</evidence>
<organism evidence="9 10">
    <name type="scientific">Diaporthe helianthi</name>
    <dbReference type="NCBI Taxonomy" id="158607"/>
    <lineage>
        <taxon>Eukaryota</taxon>
        <taxon>Fungi</taxon>
        <taxon>Dikarya</taxon>
        <taxon>Ascomycota</taxon>
        <taxon>Pezizomycotina</taxon>
        <taxon>Sordariomycetes</taxon>
        <taxon>Sordariomycetidae</taxon>
        <taxon>Diaporthales</taxon>
        <taxon>Diaporthaceae</taxon>
        <taxon>Diaporthe</taxon>
    </lineage>
</organism>
<comment type="subcellular location">
    <subcellularLocation>
        <location evidence="1">Membrane</location>
        <topology evidence="1">Multi-pass membrane protein</topology>
    </subcellularLocation>
</comment>
<feature type="domain" description="Major facilitator superfamily (MFS) profile" evidence="8">
    <location>
        <begin position="68"/>
        <end position="231"/>
    </location>
</feature>
<sequence>MEEVMKGPKGCACIPEAGPCSSISSASDDPESANPTKVASDSENDRMCEDHHDEDNPLNWPSRKKFSIVINIALLSALGQMASSMLAPAAGQVISEFHSANSTLGVLVVCIFLSGMAVGLLLVSGISEVYGRCAVIHVTNVLFVVFGVATALSRSLGQLVVFRFLQGAAAAAPPAIGGGVIGDMFVPCERGRATSLYGFGMLLGPIAGPIAGGYITQSLGWRWVCWVISIL</sequence>
<dbReference type="GO" id="GO:0022857">
    <property type="term" value="F:transmembrane transporter activity"/>
    <property type="evidence" value="ECO:0007669"/>
    <property type="project" value="InterPro"/>
</dbReference>
<feature type="transmembrane region" description="Helical" evidence="7">
    <location>
        <begin position="196"/>
        <end position="215"/>
    </location>
</feature>
<dbReference type="OrthoDB" id="5296287at2759"/>
<gene>
    <name evidence="9" type="ORF">DHEL01_v202612</name>
</gene>
<evidence type="ECO:0000256" key="2">
    <source>
        <dbReference type="ARBA" id="ARBA00008335"/>
    </source>
</evidence>
<protein>
    <recommendedName>
        <fullName evidence="8">Major facilitator superfamily (MFS) profile domain-containing protein</fullName>
    </recommendedName>
</protein>
<dbReference type="AlphaFoldDB" id="A0A2P5I8Z5"/>
<dbReference type="Pfam" id="PF07690">
    <property type="entry name" value="MFS_1"/>
    <property type="match status" value="1"/>
</dbReference>
<keyword evidence="5 7" id="KW-0472">Membrane</keyword>
<dbReference type="EMBL" id="MAVT02000145">
    <property type="protein sequence ID" value="POS78982.1"/>
    <property type="molecule type" value="Genomic_DNA"/>
</dbReference>
<dbReference type="SUPFAM" id="SSF103473">
    <property type="entry name" value="MFS general substrate transporter"/>
    <property type="match status" value="1"/>
</dbReference>
<evidence type="ECO:0000256" key="4">
    <source>
        <dbReference type="ARBA" id="ARBA00022989"/>
    </source>
</evidence>
<dbReference type="PANTHER" id="PTHR23502:SF68">
    <property type="entry name" value="MULTIDRUG TRANSPORTER, PUTATIVE (AFU_ORTHOLOGUE AFUA_3G01120)-RELATED"/>
    <property type="match status" value="1"/>
</dbReference>
<feature type="compositionally biased region" description="Basic and acidic residues" evidence="6">
    <location>
        <begin position="43"/>
        <end position="55"/>
    </location>
</feature>
<dbReference type="Proteomes" id="UP000094444">
    <property type="component" value="Unassembled WGS sequence"/>
</dbReference>
<name>A0A2P5I8Z5_DIAHE</name>
<evidence type="ECO:0000259" key="8">
    <source>
        <dbReference type="PROSITE" id="PS50850"/>
    </source>
</evidence>
<feature type="transmembrane region" description="Helical" evidence="7">
    <location>
        <begin position="164"/>
        <end position="184"/>
    </location>
</feature>
<evidence type="ECO:0000256" key="7">
    <source>
        <dbReference type="SAM" id="Phobius"/>
    </source>
</evidence>
<dbReference type="STRING" id="158607.A0A2P5I8Z5"/>
<evidence type="ECO:0000256" key="3">
    <source>
        <dbReference type="ARBA" id="ARBA00022692"/>
    </source>
</evidence>
<feature type="transmembrane region" description="Helical" evidence="7">
    <location>
        <begin position="68"/>
        <end position="90"/>
    </location>
</feature>
<evidence type="ECO:0000256" key="6">
    <source>
        <dbReference type="SAM" id="MobiDB-lite"/>
    </source>
</evidence>
<feature type="region of interest" description="Disordered" evidence="6">
    <location>
        <begin position="14"/>
        <end position="58"/>
    </location>
</feature>
<comment type="caution">
    <text evidence="9">The sequence shown here is derived from an EMBL/GenBank/DDBJ whole genome shotgun (WGS) entry which is preliminary data.</text>
</comment>
<feature type="transmembrane region" description="Helical" evidence="7">
    <location>
        <begin position="134"/>
        <end position="152"/>
    </location>
</feature>
<dbReference type="InterPro" id="IPR011701">
    <property type="entry name" value="MFS"/>
</dbReference>
<dbReference type="InterPro" id="IPR020846">
    <property type="entry name" value="MFS_dom"/>
</dbReference>
<dbReference type="InParanoid" id="A0A2P5I8Z5"/>
<evidence type="ECO:0000313" key="10">
    <source>
        <dbReference type="Proteomes" id="UP000094444"/>
    </source>
</evidence>
<dbReference type="Gene3D" id="1.20.1720.10">
    <property type="entry name" value="Multidrug resistance protein D"/>
    <property type="match status" value="1"/>
</dbReference>
<reference evidence="9" key="1">
    <citation type="submission" date="2017-09" db="EMBL/GenBank/DDBJ databases">
        <title>Polyketide synthases of a Diaporthe helianthi virulent isolate.</title>
        <authorList>
            <person name="Baroncelli R."/>
        </authorList>
    </citation>
    <scope>NUCLEOTIDE SEQUENCE [LARGE SCALE GENOMIC DNA]</scope>
    <source>
        <strain evidence="9">7/96</strain>
    </source>
</reference>